<keyword evidence="9" id="KW-1185">Reference proteome</keyword>
<sequence>MSTEKSDEVKVMLRRLPKYMTEKEVMEQISPLPEEVVGTYFYPANFAFDHASYASLTLVFSEYSDSLIDFERRFDGYIFVDSRGNDSSAVVEAAVNQNFSKCDRGRMTEDTRVGAILNDKYFLEFCEKLNLEKAVPIMTLEQQIRKLNQPEDARTQIDRLETPLVKYFIDKEYRRRSDYDVRRAKRELKKAEKHKNVMEFLMKPPAASGAPTTSSGGSRRLQKASEDGGEKATNRVMTEKEKEKLEKIEARRKERNAIRKQKFLEEKKRKLDEAEGIQNPQKQLQKPPVEKIQKASRPPRGEKPPKKSMKPPRPSPAKTVGEQQGEDWIKKLTDPKAPIKKKHDVGVEPFLALELKCQLKGVTELRPDDTETFHWHLKLKCTNCGEAPDHWQYVVLNEMLDVPGSRGEANLVEKCKLCGRVNTLTILPDHFKSYNVDKNEQWQQIAVFDCRGIEPFDFNPNGDWIANSIETGKPFREIDLSEKEWVDFDDKAMEAVEISDFDAQFTTVRDPKKR</sequence>
<dbReference type="CDD" id="cd12455">
    <property type="entry name" value="RRM_like_Smg4_UPF3"/>
    <property type="match status" value="1"/>
</dbReference>
<dbReference type="eggNOG" id="KOG1296">
    <property type="taxonomic scope" value="Eukaryota"/>
</dbReference>
<evidence type="ECO:0000256" key="4">
    <source>
        <dbReference type="ARBA" id="ARBA00022833"/>
    </source>
</evidence>
<reference evidence="8" key="1">
    <citation type="submission" date="2007-07" db="EMBL/GenBank/DDBJ databases">
        <title>PCAP assembly of the Caenorhabditis remanei genome.</title>
        <authorList>
            <consortium name="The Caenorhabditis remanei Sequencing Consortium"/>
            <person name="Wilson R.K."/>
        </authorList>
    </citation>
    <scope>NUCLEOTIDE SEQUENCE [LARGE SCALE GENOMIC DNA]</scope>
    <source>
        <strain evidence="8">PB4641</strain>
    </source>
</reference>
<feature type="compositionally biased region" description="Low complexity" evidence="6">
    <location>
        <begin position="204"/>
        <end position="218"/>
    </location>
</feature>
<dbReference type="GO" id="GO:0003676">
    <property type="term" value="F:nucleic acid binding"/>
    <property type="evidence" value="ECO:0007669"/>
    <property type="project" value="InterPro"/>
</dbReference>
<organism evidence="9">
    <name type="scientific">Caenorhabditis remanei</name>
    <name type="common">Caenorhabditis vulgaris</name>
    <dbReference type="NCBI Taxonomy" id="31234"/>
    <lineage>
        <taxon>Eukaryota</taxon>
        <taxon>Metazoa</taxon>
        <taxon>Ecdysozoa</taxon>
        <taxon>Nematoda</taxon>
        <taxon>Chromadorea</taxon>
        <taxon>Rhabditida</taxon>
        <taxon>Rhabditina</taxon>
        <taxon>Rhabditomorpha</taxon>
        <taxon>Rhabditoidea</taxon>
        <taxon>Rhabditidae</taxon>
        <taxon>Peloderinae</taxon>
        <taxon>Caenorhabditis</taxon>
    </lineage>
</organism>
<dbReference type="InterPro" id="IPR012677">
    <property type="entry name" value="Nucleotide-bd_a/b_plait_sf"/>
</dbReference>
<accession>E3MHB3</accession>
<dbReference type="GO" id="GO:0000184">
    <property type="term" value="P:nuclear-transcribed mRNA catabolic process, nonsense-mediated decay"/>
    <property type="evidence" value="ECO:0007669"/>
    <property type="project" value="UniProtKB-KW"/>
</dbReference>
<dbReference type="OMA" id="KYMTEHE"/>
<keyword evidence="4" id="KW-0862">Zinc</keyword>
<keyword evidence="5" id="KW-0866">Nonsense-mediated mRNA decay</keyword>
<dbReference type="GO" id="GO:0008270">
    <property type="term" value="F:zinc ion binding"/>
    <property type="evidence" value="ECO:0007669"/>
    <property type="project" value="TreeGrafter"/>
</dbReference>
<dbReference type="OrthoDB" id="10248838at2759"/>
<gene>
    <name evidence="8" type="ORF">CRE_22805</name>
</gene>
<dbReference type="eggNOG" id="KOG1295">
    <property type="taxonomic scope" value="Eukaryota"/>
</dbReference>
<evidence type="ECO:0000256" key="1">
    <source>
        <dbReference type="ARBA" id="ARBA00005991"/>
    </source>
</evidence>
<name>E3MHB3_CAERE</name>
<dbReference type="FunCoup" id="E3MHB3">
    <property type="interactions" value="203"/>
</dbReference>
<feature type="domain" description="UPF3" evidence="7">
    <location>
        <begin position="7"/>
        <end position="171"/>
    </location>
</feature>
<dbReference type="Proteomes" id="UP000008281">
    <property type="component" value="Unassembled WGS sequence"/>
</dbReference>
<feature type="compositionally biased region" description="Basic and acidic residues" evidence="6">
    <location>
        <begin position="223"/>
        <end position="244"/>
    </location>
</feature>
<feature type="region of interest" description="Disordered" evidence="6">
    <location>
        <begin position="270"/>
        <end position="327"/>
    </location>
</feature>
<dbReference type="InterPro" id="IPR005120">
    <property type="entry name" value="UPF3_dom"/>
</dbReference>
<evidence type="ECO:0000256" key="3">
    <source>
        <dbReference type="ARBA" id="ARBA00022723"/>
    </source>
</evidence>
<protein>
    <recommendedName>
        <fullName evidence="7">UPF3 domain-containing protein</fullName>
    </recommendedName>
</protein>
<dbReference type="SUPFAM" id="SSF54928">
    <property type="entry name" value="RNA-binding domain, RBD"/>
    <property type="match status" value="1"/>
</dbReference>
<proteinExistence type="inferred from homology"/>
<dbReference type="Pfam" id="PF05907">
    <property type="entry name" value="CXXC_Zn-b_euk"/>
    <property type="match status" value="1"/>
</dbReference>
<dbReference type="InParanoid" id="E3MHB3"/>
<evidence type="ECO:0000256" key="5">
    <source>
        <dbReference type="ARBA" id="ARBA00023161"/>
    </source>
</evidence>
<dbReference type="EMBL" id="DS268445">
    <property type="protein sequence ID" value="EFP01995.1"/>
    <property type="molecule type" value="Genomic_DNA"/>
</dbReference>
<dbReference type="AlphaFoldDB" id="E3MHB3"/>
<evidence type="ECO:0000256" key="2">
    <source>
        <dbReference type="ARBA" id="ARBA00007818"/>
    </source>
</evidence>
<dbReference type="SUPFAM" id="SSF141678">
    <property type="entry name" value="MAL13P1.257-like"/>
    <property type="match status" value="1"/>
</dbReference>
<dbReference type="Gene3D" id="3.30.70.330">
    <property type="match status" value="1"/>
</dbReference>
<dbReference type="HOGENOM" id="CLU_040586_0_0_1"/>
<comment type="similarity">
    <text evidence="1">Belongs to the RENT3 family.</text>
</comment>
<comment type="similarity">
    <text evidence="2">Belongs to the UPF0587 family.</text>
</comment>
<evidence type="ECO:0000259" key="7">
    <source>
        <dbReference type="Pfam" id="PF03467"/>
    </source>
</evidence>
<dbReference type="STRING" id="31234.E3MHB3"/>
<keyword evidence="3" id="KW-0479">Metal-binding</keyword>
<dbReference type="PANTHER" id="PTHR12857">
    <property type="entry name" value="CXXC MOTIF CONTAINING ZINC BINDING PROTEIN"/>
    <property type="match status" value="1"/>
</dbReference>
<evidence type="ECO:0000256" key="6">
    <source>
        <dbReference type="SAM" id="MobiDB-lite"/>
    </source>
</evidence>
<feature type="region of interest" description="Disordered" evidence="6">
    <location>
        <begin position="195"/>
        <end position="244"/>
    </location>
</feature>
<dbReference type="PANTHER" id="PTHR12857:SF0">
    <property type="entry name" value="CXXC MOTIF CONTAINING ZINC BINDING PROTEIN"/>
    <property type="match status" value="1"/>
</dbReference>
<evidence type="ECO:0000313" key="8">
    <source>
        <dbReference type="EMBL" id="EFP01995.1"/>
    </source>
</evidence>
<dbReference type="InterPro" id="IPR008584">
    <property type="entry name" value="CXXC_Zn-binding_euk"/>
</dbReference>
<evidence type="ECO:0000313" key="9">
    <source>
        <dbReference type="Proteomes" id="UP000008281"/>
    </source>
</evidence>
<dbReference type="Pfam" id="PF03467">
    <property type="entry name" value="Smg4_UPF3"/>
    <property type="match status" value="1"/>
</dbReference>
<dbReference type="InterPro" id="IPR035979">
    <property type="entry name" value="RBD_domain_sf"/>
</dbReference>
<feature type="compositionally biased region" description="Basic and acidic residues" evidence="6">
    <location>
        <begin position="288"/>
        <end position="305"/>
    </location>
</feature>